<name>A0A165PY03_EXIGL</name>
<organism evidence="1 2">
    <name type="scientific">Exidia glandulosa HHB12029</name>
    <dbReference type="NCBI Taxonomy" id="1314781"/>
    <lineage>
        <taxon>Eukaryota</taxon>
        <taxon>Fungi</taxon>
        <taxon>Dikarya</taxon>
        <taxon>Basidiomycota</taxon>
        <taxon>Agaricomycotina</taxon>
        <taxon>Agaricomycetes</taxon>
        <taxon>Auriculariales</taxon>
        <taxon>Exidiaceae</taxon>
        <taxon>Exidia</taxon>
    </lineage>
</organism>
<dbReference type="AlphaFoldDB" id="A0A165PY03"/>
<gene>
    <name evidence="1" type="ORF">EXIGLDRAFT_601406</name>
</gene>
<dbReference type="OrthoDB" id="37659at2759"/>
<dbReference type="Proteomes" id="UP000077266">
    <property type="component" value="Unassembled WGS sequence"/>
</dbReference>
<dbReference type="InParanoid" id="A0A165PY03"/>
<keyword evidence="2" id="KW-1185">Reference proteome</keyword>
<accession>A0A165PY03</accession>
<protein>
    <submittedName>
        <fullName evidence="1">Uncharacterized protein</fullName>
    </submittedName>
</protein>
<proteinExistence type="predicted"/>
<dbReference type="EMBL" id="KV425886">
    <property type="protein sequence ID" value="KZW02816.1"/>
    <property type="molecule type" value="Genomic_DNA"/>
</dbReference>
<evidence type="ECO:0000313" key="2">
    <source>
        <dbReference type="Proteomes" id="UP000077266"/>
    </source>
</evidence>
<evidence type="ECO:0000313" key="1">
    <source>
        <dbReference type="EMBL" id="KZW02816.1"/>
    </source>
</evidence>
<sequence>MSDTSESWLPFIVAQYHLEGHHRRTEHWSLAALSSRSRAHIFEVVGTDATFNYAPRLDTDFARNPLFRGGCIVGHVRASGIAQLTELLRAVRVVRYALDWDCQNWVMDALRLLRDMDLDDAEALGFRLVSTSERAMRDELGAEKERWEVADDTIEERLFPASA</sequence>
<dbReference type="InterPro" id="IPR046670">
    <property type="entry name" value="DUF6540"/>
</dbReference>
<dbReference type="Pfam" id="PF20174">
    <property type="entry name" value="DUF6540"/>
    <property type="match status" value="1"/>
</dbReference>
<reference evidence="1 2" key="1">
    <citation type="journal article" date="2016" name="Mol. Biol. Evol.">
        <title>Comparative Genomics of Early-Diverging Mushroom-Forming Fungi Provides Insights into the Origins of Lignocellulose Decay Capabilities.</title>
        <authorList>
            <person name="Nagy L.G."/>
            <person name="Riley R."/>
            <person name="Tritt A."/>
            <person name="Adam C."/>
            <person name="Daum C."/>
            <person name="Floudas D."/>
            <person name="Sun H."/>
            <person name="Yadav J.S."/>
            <person name="Pangilinan J."/>
            <person name="Larsson K.H."/>
            <person name="Matsuura K."/>
            <person name="Barry K."/>
            <person name="Labutti K."/>
            <person name="Kuo R."/>
            <person name="Ohm R.A."/>
            <person name="Bhattacharya S.S."/>
            <person name="Shirouzu T."/>
            <person name="Yoshinaga Y."/>
            <person name="Martin F.M."/>
            <person name="Grigoriev I.V."/>
            <person name="Hibbett D.S."/>
        </authorList>
    </citation>
    <scope>NUCLEOTIDE SEQUENCE [LARGE SCALE GENOMIC DNA]</scope>
    <source>
        <strain evidence="1 2">HHB12029</strain>
    </source>
</reference>